<keyword evidence="1" id="KW-0812">Transmembrane</keyword>
<name>A0A917CHC4_9GAMM</name>
<proteinExistence type="predicted"/>
<evidence type="ECO:0008006" key="4">
    <source>
        <dbReference type="Google" id="ProtNLM"/>
    </source>
</evidence>
<reference evidence="2" key="1">
    <citation type="journal article" date="2014" name="Int. J. Syst. Evol. Microbiol.">
        <title>Complete genome sequence of Corynebacterium casei LMG S-19264T (=DSM 44701T), isolated from a smear-ripened cheese.</title>
        <authorList>
            <consortium name="US DOE Joint Genome Institute (JGI-PGF)"/>
            <person name="Walter F."/>
            <person name="Albersmeier A."/>
            <person name="Kalinowski J."/>
            <person name="Ruckert C."/>
        </authorList>
    </citation>
    <scope>NUCLEOTIDE SEQUENCE</scope>
    <source>
        <strain evidence="2">CGMCC 1.12181</strain>
    </source>
</reference>
<protein>
    <recommendedName>
        <fullName evidence="4">Nitrogen fixation protein FixH</fullName>
    </recommendedName>
</protein>
<dbReference type="RefSeq" id="WP_188364214.1">
    <property type="nucleotide sequence ID" value="NZ_BAABJF010000032.1"/>
</dbReference>
<evidence type="ECO:0000313" key="2">
    <source>
        <dbReference type="EMBL" id="GGF87837.1"/>
    </source>
</evidence>
<evidence type="ECO:0000256" key="1">
    <source>
        <dbReference type="SAM" id="Phobius"/>
    </source>
</evidence>
<feature type="transmembrane region" description="Helical" evidence="1">
    <location>
        <begin position="20"/>
        <end position="43"/>
    </location>
</feature>
<reference evidence="2" key="2">
    <citation type="submission" date="2020-09" db="EMBL/GenBank/DDBJ databases">
        <authorList>
            <person name="Sun Q."/>
            <person name="Zhou Y."/>
        </authorList>
    </citation>
    <scope>NUCLEOTIDE SEQUENCE</scope>
    <source>
        <strain evidence="2">CGMCC 1.12181</strain>
    </source>
</reference>
<sequence>MKKQNPHKISGQPAPWYKHAWVWFIIALPATAVVASLYTVYIAKQNAPQVIAKQNKFQLEKE</sequence>
<keyword evidence="1" id="KW-0472">Membrane</keyword>
<dbReference type="AlphaFoldDB" id="A0A917CHC4"/>
<accession>A0A917CHC4</accession>
<dbReference type="Pfam" id="PF05751">
    <property type="entry name" value="FixH"/>
    <property type="match status" value="1"/>
</dbReference>
<dbReference type="Proteomes" id="UP000605253">
    <property type="component" value="Unassembled WGS sequence"/>
</dbReference>
<keyword evidence="1" id="KW-1133">Transmembrane helix</keyword>
<evidence type="ECO:0000313" key="3">
    <source>
        <dbReference type="Proteomes" id="UP000605253"/>
    </source>
</evidence>
<dbReference type="InterPro" id="IPR008620">
    <property type="entry name" value="FixH"/>
</dbReference>
<dbReference type="EMBL" id="BMEO01000002">
    <property type="protein sequence ID" value="GGF87837.1"/>
    <property type="molecule type" value="Genomic_DNA"/>
</dbReference>
<organism evidence="2 3">
    <name type="scientific">Marinicella pacifica</name>
    <dbReference type="NCBI Taxonomy" id="1171543"/>
    <lineage>
        <taxon>Bacteria</taxon>
        <taxon>Pseudomonadati</taxon>
        <taxon>Pseudomonadota</taxon>
        <taxon>Gammaproteobacteria</taxon>
        <taxon>Lysobacterales</taxon>
        <taxon>Marinicellaceae</taxon>
        <taxon>Marinicella</taxon>
    </lineage>
</organism>
<comment type="caution">
    <text evidence="2">The sequence shown here is derived from an EMBL/GenBank/DDBJ whole genome shotgun (WGS) entry which is preliminary data.</text>
</comment>
<keyword evidence="3" id="KW-1185">Reference proteome</keyword>
<gene>
    <name evidence="2" type="ORF">GCM10011365_06210</name>
</gene>